<comment type="similarity">
    <text evidence="2">Belongs to the LplA family.</text>
</comment>
<dbReference type="PANTHER" id="PTHR12561:SF3">
    <property type="entry name" value="LIPOYLTRANSFERASE 1, MITOCHONDRIAL"/>
    <property type="match status" value="1"/>
</dbReference>
<evidence type="ECO:0000313" key="5">
    <source>
        <dbReference type="Proteomes" id="UP000314980"/>
    </source>
</evidence>
<dbReference type="GeneTree" id="ENSGT00390000008846"/>
<evidence type="ECO:0000256" key="1">
    <source>
        <dbReference type="ARBA" id="ARBA00005085"/>
    </source>
</evidence>
<name>A0A4W6C4M2_LATCA</name>
<organism evidence="4 5">
    <name type="scientific">Lates calcarifer</name>
    <name type="common">Barramundi</name>
    <name type="synonym">Holocentrus calcarifer</name>
    <dbReference type="NCBI Taxonomy" id="8187"/>
    <lineage>
        <taxon>Eukaryota</taxon>
        <taxon>Metazoa</taxon>
        <taxon>Chordata</taxon>
        <taxon>Craniata</taxon>
        <taxon>Vertebrata</taxon>
        <taxon>Euteleostomi</taxon>
        <taxon>Actinopterygii</taxon>
        <taxon>Neopterygii</taxon>
        <taxon>Teleostei</taxon>
        <taxon>Neoteleostei</taxon>
        <taxon>Acanthomorphata</taxon>
        <taxon>Carangaria</taxon>
        <taxon>Carangaria incertae sedis</taxon>
        <taxon>Centropomidae</taxon>
        <taxon>Lates</taxon>
    </lineage>
</organism>
<keyword evidence="5" id="KW-1185">Reference proteome</keyword>
<dbReference type="PROSITE" id="PS51733">
    <property type="entry name" value="BPL_LPL_CATALYTIC"/>
    <property type="match status" value="1"/>
</dbReference>
<evidence type="ECO:0000259" key="3">
    <source>
        <dbReference type="PROSITE" id="PS51733"/>
    </source>
</evidence>
<feature type="domain" description="BPL/LPL catalytic" evidence="3">
    <location>
        <begin position="68"/>
        <end position="254"/>
    </location>
</feature>
<dbReference type="Pfam" id="PF21948">
    <property type="entry name" value="LplA-B_cat"/>
    <property type="match status" value="1"/>
</dbReference>
<dbReference type="GO" id="GO:0005739">
    <property type="term" value="C:mitochondrion"/>
    <property type="evidence" value="ECO:0007669"/>
    <property type="project" value="TreeGrafter"/>
</dbReference>
<dbReference type="GO" id="GO:0009249">
    <property type="term" value="P:protein lipoylation"/>
    <property type="evidence" value="ECO:0007669"/>
    <property type="project" value="InterPro"/>
</dbReference>
<evidence type="ECO:0000256" key="2">
    <source>
        <dbReference type="ARBA" id="ARBA00008242"/>
    </source>
</evidence>
<dbReference type="Gene3D" id="3.30.930.10">
    <property type="entry name" value="Bira Bifunctional Protein, Domain 2"/>
    <property type="match status" value="1"/>
</dbReference>
<dbReference type="GO" id="GO:0017118">
    <property type="term" value="F:lipoyltransferase activity"/>
    <property type="evidence" value="ECO:0007669"/>
    <property type="project" value="TreeGrafter"/>
</dbReference>
<dbReference type="Proteomes" id="UP000314980">
    <property type="component" value="Unassembled WGS sequence"/>
</dbReference>
<proteinExistence type="inferred from homology"/>
<dbReference type="SUPFAM" id="SSF55681">
    <property type="entry name" value="Class II aaRS and biotin synthetases"/>
    <property type="match status" value="1"/>
</dbReference>
<comment type="pathway">
    <text evidence="1">Protein modification; protein lipoylation via exogenous pathway; protein N(6)-(lipoyl)lysine from lipoate: step 2/2.</text>
</comment>
<dbReference type="CDD" id="cd16443">
    <property type="entry name" value="LplA"/>
    <property type="match status" value="1"/>
</dbReference>
<dbReference type="Ensembl" id="ENSLCAT00010005713.1">
    <property type="protein sequence ID" value="ENSLCAP00010005578.1"/>
    <property type="gene ID" value="ENSLCAG00010002784.1"/>
</dbReference>
<dbReference type="InterPro" id="IPR045864">
    <property type="entry name" value="aa-tRNA-synth_II/BPL/LPL"/>
</dbReference>
<accession>A0A4W6C4M2</accession>
<sequence length="262" mass="29453">MQNISRTLSLLRGCSGVYRCHTWNQSSRTRSSSSSLFLSSDSIILRSRSTDVYQNLALEDWIDANVDLQRRGVLLLWRNRPAVVIGRHQNPWTECDLRAMRRVGIPLARRRSGGGTVFHDLGNLNLTFFTSKKAYDRKRNLKVITEALRRVRPGLDVQATDRYDILLNGHYKISGTASRLSRKSSYHHCTLLHSADRSALSAVLRPSCPGIHSNATPSVPSPVANLLDHAPTLQWEELLDGLEQQYSTEFGCSSASTLVRPR</sequence>
<reference evidence="5" key="1">
    <citation type="submission" date="2015-09" db="EMBL/GenBank/DDBJ databases">
        <authorList>
            <person name="Sai Rama Sridatta P."/>
        </authorList>
    </citation>
    <scope>NUCLEOTIDE SEQUENCE [LARGE SCALE GENOMIC DNA]</scope>
</reference>
<dbReference type="PANTHER" id="PTHR12561">
    <property type="entry name" value="LIPOATE-PROTEIN LIGASE"/>
    <property type="match status" value="1"/>
</dbReference>
<dbReference type="AlphaFoldDB" id="A0A4W6C4M2"/>
<reference evidence="4" key="2">
    <citation type="submission" date="2025-08" db="UniProtKB">
        <authorList>
            <consortium name="Ensembl"/>
        </authorList>
    </citation>
    <scope>IDENTIFICATION</scope>
</reference>
<dbReference type="FunFam" id="3.30.930.10:FF:000045">
    <property type="entry name" value="lipoyltransferase 1, mitochondrial"/>
    <property type="match status" value="1"/>
</dbReference>
<dbReference type="InterPro" id="IPR004143">
    <property type="entry name" value="BPL_LPL_catalytic"/>
</dbReference>
<reference evidence="4" key="3">
    <citation type="submission" date="2025-09" db="UniProtKB">
        <authorList>
            <consortium name="Ensembl"/>
        </authorList>
    </citation>
    <scope>IDENTIFICATION</scope>
</reference>
<evidence type="ECO:0000313" key="4">
    <source>
        <dbReference type="Ensembl" id="ENSLCAP00010005578.1"/>
    </source>
</evidence>
<dbReference type="InterPro" id="IPR004562">
    <property type="entry name" value="LipoylTrfase_LipoateP_Ligase"/>
</dbReference>
<protein>
    <submittedName>
        <fullName evidence="4">Lipoyltransferase 1</fullName>
    </submittedName>
</protein>
<dbReference type="UniPathway" id="UPA00537">
    <property type="reaction ID" value="UER00595"/>
</dbReference>
<gene>
    <name evidence="4" type="primary">LIPT1</name>
</gene>